<keyword evidence="4 7" id="KW-0812">Transmembrane</keyword>
<name>A0A6L7GSB6_9ACTN</name>
<dbReference type="InterPro" id="IPR022357">
    <property type="entry name" value="MIP_CS"/>
</dbReference>
<evidence type="ECO:0000256" key="6">
    <source>
        <dbReference type="ARBA" id="ARBA00023136"/>
    </source>
</evidence>
<dbReference type="NCBIfam" id="TIGR00861">
    <property type="entry name" value="MIP"/>
    <property type="match status" value="1"/>
</dbReference>
<gene>
    <name evidence="9" type="ORF">GIY30_08750</name>
</gene>
<comment type="similarity">
    <text evidence="2 7">Belongs to the MIP/aquaporin (TC 1.A.8) family.</text>
</comment>
<keyword evidence="5 8" id="KW-1133">Transmembrane helix</keyword>
<reference evidence="9 10" key="1">
    <citation type="submission" date="2019-11" db="EMBL/GenBank/DDBJ databases">
        <title>Gordonia sp. nov., a novel actinobacterium isolated from mangrove soil in Hainan.</title>
        <authorList>
            <person name="Huang X."/>
            <person name="Xie Y."/>
            <person name="Chu X."/>
            <person name="Xiao K."/>
        </authorList>
    </citation>
    <scope>NUCLEOTIDE SEQUENCE [LARGE SCALE GENOMIC DNA]</scope>
    <source>
        <strain evidence="9 10">HNM0687</strain>
    </source>
</reference>
<evidence type="ECO:0000256" key="5">
    <source>
        <dbReference type="ARBA" id="ARBA00022989"/>
    </source>
</evidence>
<accession>A0A6L7GSB6</accession>
<dbReference type="EMBL" id="WMBR01000002">
    <property type="protein sequence ID" value="MXP21438.1"/>
    <property type="molecule type" value="Genomic_DNA"/>
</dbReference>
<evidence type="ECO:0000313" key="10">
    <source>
        <dbReference type="Proteomes" id="UP000475545"/>
    </source>
</evidence>
<evidence type="ECO:0000256" key="8">
    <source>
        <dbReference type="SAM" id="Phobius"/>
    </source>
</evidence>
<dbReference type="GO" id="GO:0015254">
    <property type="term" value="F:glycerol channel activity"/>
    <property type="evidence" value="ECO:0007669"/>
    <property type="project" value="TreeGrafter"/>
</dbReference>
<dbReference type="PROSITE" id="PS00221">
    <property type="entry name" value="MIP"/>
    <property type="match status" value="1"/>
</dbReference>
<feature type="transmembrane region" description="Helical" evidence="8">
    <location>
        <begin position="221"/>
        <end position="240"/>
    </location>
</feature>
<evidence type="ECO:0000313" key="9">
    <source>
        <dbReference type="EMBL" id="MXP21438.1"/>
    </source>
</evidence>
<dbReference type="Proteomes" id="UP000475545">
    <property type="component" value="Unassembled WGS sequence"/>
</dbReference>
<dbReference type="PANTHER" id="PTHR43829">
    <property type="entry name" value="AQUAPORIN OR AQUAGLYCEROPORIN RELATED"/>
    <property type="match status" value="1"/>
</dbReference>
<dbReference type="Pfam" id="PF00230">
    <property type="entry name" value="MIP"/>
    <property type="match status" value="1"/>
</dbReference>
<proteinExistence type="inferred from homology"/>
<feature type="transmembrane region" description="Helical" evidence="8">
    <location>
        <begin position="173"/>
        <end position="194"/>
    </location>
</feature>
<feature type="transmembrane region" description="Helical" evidence="8">
    <location>
        <begin position="46"/>
        <end position="66"/>
    </location>
</feature>
<sequence>MTGIPRRTLRGELTAEFFGTFIFLVCGLGAIAQLTIYDTGSLETVAWAWGLAVAFAIYISGGISGAHLNPAVTLAFACRRGFPWRKVLPYITVQTLAAFFAAALIRWEYSEAISQFDPDRTKGLTIFTTQAQDFVSNGGALRNQIIATALLLIIIAALIDARNAPPMANLAPLLIGLSVTVGIMVLAVNGGYAINPARDFGPRLLAWLCGYSDAFTAHQSFWWVPIAGPLIGGPLGILIYDAVIGRLLPWATPEIGRNVQNPDTHEVIETASSDK</sequence>
<dbReference type="PANTHER" id="PTHR43829:SF9">
    <property type="entry name" value="AQUAPORIN-9"/>
    <property type="match status" value="1"/>
</dbReference>
<dbReference type="Gene3D" id="1.20.1080.10">
    <property type="entry name" value="Glycerol uptake facilitator protein"/>
    <property type="match status" value="1"/>
</dbReference>
<dbReference type="AlphaFoldDB" id="A0A6L7GSB6"/>
<evidence type="ECO:0000256" key="7">
    <source>
        <dbReference type="RuleBase" id="RU000477"/>
    </source>
</evidence>
<evidence type="ECO:0000256" key="4">
    <source>
        <dbReference type="ARBA" id="ARBA00022692"/>
    </source>
</evidence>
<evidence type="ECO:0000256" key="2">
    <source>
        <dbReference type="ARBA" id="ARBA00006175"/>
    </source>
</evidence>
<dbReference type="SUPFAM" id="SSF81338">
    <property type="entry name" value="Aquaporin-like"/>
    <property type="match status" value="1"/>
</dbReference>
<feature type="transmembrane region" description="Helical" evidence="8">
    <location>
        <begin position="12"/>
        <end position="34"/>
    </location>
</feature>
<comment type="caution">
    <text evidence="9">The sequence shown here is derived from an EMBL/GenBank/DDBJ whole genome shotgun (WGS) entry which is preliminary data.</text>
</comment>
<feature type="transmembrane region" description="Helical" evidence="8">
    <location>
        <begin position="87"/>
        <end position="107"/>
    </location>
</feature>
<dbReference type="InterPro" id="IPR000425">
    <property type="entry name" value="MIP"/>
</dbReference>
<evidence type="ECO:0000256" key="3">
    <source>
        <dbReference type="ARBA" id="ARBA00022448"/>
    </source>
</evidence>
<protein>
    <submittedName>
        <fullName evidence="9">MIP family channel protein</fullName>
    </submittedName>
</protein>
<dbReference type="RefSeq" id="WP_160901630.1">
    <property type="nucleotide sequence ID" value="NZ_CP102850.1"/>
</dbReference>
<feature type="transmembrane region" description="Helical" evidence="8">
    <location>
        <begin position="144"/>
        <end position="161"/>
    </location>
</feature>
<dbReference type="PRINTS" id="PR00783">
    <property type="entry name" value="MINTRINSICP"/>
</dbReference>
<organism evidence="9 10">
    <name type="scientific">Gordonia mangrovi</name>
    <dbReference type="NCBI Taxonomy" id="2665643"/>
    <lineage>
        <taxon>Bacteria</taxon>
        <taxon>Bacillati</taxon>
        <taxon>Actinomycetota</taxon>
        <taxon>Actinomycetes</taxon>
        <taxon>Mycobacteriales</taxon>
        <taxon>Gordoniaceae</taxon>
        <taxon>Gordonia</taxon>
    </lineage>
</organism>
<keyword evidence="3 7" id="KW-0813">Transport</keyword>
<dbReference type="InterPro" id="IPR050363">
    <property type="entry name" value="MIP/Aquaporin"/>
</dbReference>
<evidence type="ECO:0000256" key="1">
    <source>
        <dbReference type="ARBA" id="ARBA00004141"/>
    </source>
</evidence>
<keyword evidence="6 8" id="KW-0472">Membrane</keyword>
<dbReference type="InterPro" id="IPR023271">
    <property type="entry name" value="Aquaporin-like"/>
</dbReference>
<dbReference type="GO" id="GO:0005886">
    <property type="term" value="C:plasma membrane"/>
    <property type="evidence" value="ECO:0007669"/>
    <property type="project" value="TreeGrafter"/>
</dbReference>
<comment type="subcellular location">
    <subcellularLocation>
        <location evidence="1">Membrane</location>
        <topology evidence="1">Multi-pass membrane protein</topology>
    </subcellularLocation>
</comment>
<keyword evidence="10" id="KW-1185">Reference proteome</keyword>